<dbReference type="Gene3D" id="3.40.50.1820">
    <property type="entry name" value="alpha/beta hydrolase"/>
    <property type="match status" value="1"/>
</dbReference>
<dbReference type="PANTHER" id="PTHR11487:SF0">
    <property type="entry name" value="S-ACYL FATTY ACID SYNTHASE THIOESTERASE, MEDIUM CHAIN"/>
    <property type="match status" value="1"/>
</dbReference>
<dbReference type="STRING" id="311334.SAMN05421846_113101"/>
<protein>
    <submittedName>
        <fullName evidence="3">Surfactin synthase thioesterase subunit</fullName>
    </submittedName>
</protein>
<evidence type="ECO:0000259" key="2">
    <source>
        <dbReference type="Pfam" id="PF00975"/>
    </source>
</evidence>
<dbReference type="Pfam" id="PF00975">
    <property type="entry name" value="Thioesterase"/>
    <property type="match status" value="1"/>
</dbReference>
<dbReference type="AlphaFoldDB" id="A0A1G8NDX1"/>
<dbReference type="InterPro" id="IPR001031">
    <property type="entry name" value="Thioesterase"/>
</dbReference>
<dbReference type="EMBL" id="FNDW01000013">
    <property type="protein sequence ID" value="SDI78454.1"/>
    <property type="molecule type" value="Genomic_DNA"/>
</dbReference>
<evidence type="ECO:0000313" key="3">
    <source>
        <dbReference type="EMBL" id="SDI78454.1"/>
    </source>
</evidence>
<dbReference type="OrthoDB" id="2213423at2"/>
<dbReference type="PANTHER" id="PTHR11487">
    <property type="entry name" value="THIOESTERASE"/>
    <property type="match status" value="1"/>
</dbReference>
<feature type="domain" description="Thioesterase" evidence="2">
    <location>
        <begin position="5"/>
        <end position="229"/>
    </location>
</feature>
<sequence>MKINLYSIPYAGGSSVVYNKWSENLQSSVNIKPVELSGRGKRFSEPLYEDIHQAVEDIFNSIKEEITEIPYALFGHSMGALIAFELAQRIRKAGLPSPVHIFISGRSAPHVNKTGEKMYSRMDDVKFRQEVLNLGGTPKEFFSHPELLELFLPVLKNDFRLVENYSYNYNYQPLNVDMTVLLGKDDDLTETEGESWSEYTTESCEITYLEGGHFFINEQRLNITQIINNSLKITQ</sequence>
<comment type="similarity">
    <text evidence="1">Belongs to the thioesterase family.</text>
</comment>
<dbReference type="Proteomes" id="UP000198869">
    <property type="component" value="Unassembled WGS sequence"/>
</dbReference>
<keyword evidence="4" id="KW-1185">Reference proteome</keyword>
<gene>
    <name evidence="3" type="ORF">SAMN05421846_113101</name>
</gene>
<evidence type="ECO:0000256" key="1">
    <source>
        <dbReference type="ARBA" id="ARBA00007169"/>
    </source>
</evidence>
<reference evidence="4" key="1">
    <citation type="submission" date="2016-10" db="EMBL/GenBank/DDBJ databases">
        <authorList>
            <person name="Varghese N."/>
            <person name="Submissions S."/>
        </authorList>
    </citation>
    <scope>NUCLEOTIDE SEQUENCE [LARGE SCALE GENOMIC DNA]</scope>
    <source>
        <strain evidence="4">DSM 17071</strain>
    </source>
</reference>
<dbReference type="InterPro" id="IPR029058">
    <property type="entry name" value="AB_hydrolase_fold"/>
</dbReference>
<evidence type="ECO:0000313" key="4">
    <source>
        <dbReference type="Proteomes" id="UP000198869"/>
    </source>
</evidence>
<dbReference type="RefSeq" id="WP_089861049.1">
    <property type="nucleotide sequence ID" value="NZ_FNDW01000013.1"/>
</dbReference>
<dbReference type="InterPro" id="IPR012223">
    <property type="entry name" value="TEII"/>
</dbReference>
<organism evidence="3 4">
    <name type="scientific">Chryseobacterium taeanense</name>
    <dbReference type="NCBI Taxonomy" id="311334"/>
    <lineage>
        <taxon>Bacteria</taxon>
        <taxon>Pseudomonadati</taxon>
        <taxon>Bacteroidota</taxon>
        <taxon>Flavobacteriia</taxon>
        <taxon>Flavobacteriales</taxon>
        <taxon>Weeksellaceae</taxon>
        <taxon>Chryseobacterium group</taxon>
        <taxon>Chryseobacterium</taxon>
    </lineage>
</organism>
<proteinExistence type="inferred from homology"/>
<accession>A0A1G8NDX1</accession>
<name>A0A1G8NDX1_9FLAO</name>
<dbReference type="SUPFAM" id="SSF53474">
    <property type="entry name" value="alpha/beta-Hydrolases"/>
    <property type="match status" value="1"/>
</dbReference>
<dbReference type="GO" id="GO:0008610">
    <property type="term" value="P:lipid biosynthetic process"/>
    <property type="evidence" value="ECO:0007669"/>
    <property type="project" value="TreeGrafter"/>
</dbReference>